<dbReference type="RefSeq" id="XP_062793930.1">
    <property type="nucleotide sequence ID" value="XM_062937879.1"/>
</dbReference>
<feature type="region of interest" description="Disordered" evidence="1">
    <location>
        <begin position="129"/>
        <end position="196"/>
    </location>
</feature>
<proteinExistence type="predicted"/>
<feature type="compositionally biased region" description="Basic and acidic residues" evidence="1">
    <location>
        <begin position="139"/>
        <end position="150"/>
    </location>
</feature>
<evidence type="ECO:0000313" key="2">
    <source>
        <dbReference type="EMBL" id="WRT69191.1"/>
    </source>
</evidence>
<evidence type="ECO:0000313" key="3">
    <source>
        <dbReference type="Proteomes" id="UP001329825"/>
    </source>
</evidence>
<dbReference type="EMBL" id="CP141888">
    <property type="protein sequence ID" value="WRT69191.1"/>
    <property type="molecule type" value="Genomic_DNA"/>
</dbReference>
<sequence>MLDIDYALPACELSTTYSFYPYSLSSRSHVHSTLLTQSENNSTSLDPMSDVTEIAGPSSRAILEDVRQSHQRAERRALMGWRPAGIGLAKEDDEVCNEEDILDHDQHDINMFGHRFLLPFGRRLTQMEMDAAPSPSPSEQDHERRQEDHTMASPVVAAELAEIGEEEEQDGQVDLDASIEDLDDSAVVDDGSVEEE</sequence>
<reference evidence="2 3" key="1">
    <citation type="submission" date="2024-01" db="EMBL/GenBank/DDBJ databases">
        <title>Comparative genomics of Cryptococcus and Kwoniella reveals pathogenesis evolution and contrasting modes of karyotype evolution via chromosome fusion or intercentromeric recombination.</title>
        <authorList>
            <person name="Coelho M.A."/>
            <person name="David-Palma M."/>
            <person name="Shea T."/>
            <person name="Bowers K."/>
            <person name="McGinley-Smith S."/>
            <person name="Mohammad A.W."/>
            <person name="Gnirke A."/>
            <person name="Yurkov A.M."/>
            <person name="Nowrousian M."/>
            <person name="Sun S."/>
            <person name="Cuomo C.A."/>
            <person name="Heitman J."/>
        </authorList>
    </citation>
    <scope>NUCLEOTIDE SEQUENCE [LARGE SCALE GENOMIC DNA]</scope>
    <source>
        <strain evidence="2">CBS 11374</strain>
    </source>
</reference>
<evidence type="ECO:0000256" key="1">
    <source>
        <dbReference type="SAM" id="MobiDB-lite"/>
    </source>
</evidence>
<dbReference type="Proteomes" id="UP001329825">
    <property type="component" value="Chromosome 8"/>
</dbReference>
<feature type="compositionally biased region" description="Acidic residues" evidence="1">
    <location>
        <begin position="162"/>
        <end position="196"/>
    </location>
</feature>
<gene>
    <name evidence="2" type="ORF">IL334_006175</name>
</gene>
<name>A0ABZ1D571_9TREE</name>
<protein>
    <recommendedName>
        <fullName evidence="4">Anaphase-promoting complex subunit 13</fullName>
    </recommendedName>
</protein>
<keyword evidence="3" id="KW-1185">Reference proteome</keyword>
<dbReference type="GeneID" id="87958305"/>
<organism evidence="2 3">
    <name type="scientific">Kwoniella shivajii</name>
    <dbReference type="NCBI Taxonomy" id="564305"/>
    <lineage>
        <taxon>Eukaryota</taxon>
        <taxon>Fungi</taxon>
        <taxon>Dikarya</taxon>
        <taxon>Basidiomycota</taxon>
        <taxon>Agaricomycotina</taxon>
        <taxon>Tremellomycetes</taxon>
        <taxon>Tremellales</taxon>
        <taxon>Cryptococcaceae</taxon>
        <taxon>Kwoniella</taxon>
    </lineage>
</organism>
<evidence type="ECO:0008006" key="4">
    <source>
        <dbReference type="Google" id="ProtNLM"/>
    </source>
</evidence>
<accession>A0ABZ1D571</accession>